<dbReference type="GO" id="GO:0044780">
    <property type="term" value="P:bacterial-type flagellum assembly"/>
    <property type="evidence" value="ECO:0007669"/>
    <property type="project" value="InterPro"/>
</dbReference>
<evidence type="ECO:0000256" key="11">
    <source>
        <dbReference type="ARBA" id="ARBA00030835"/>
    </source>
</evidence>
<comment type="similarity">
    <text evidence="3">In the N-terminal section; belongs to the FlgJ family.</text>
</comment>
<dbReference type="PRINTS" id="PR01002">
    <property type="entry name" value="FLGFLGJ"/>
</dbReference>
<dbReference type="GO" id="GO:0016798">
    <property type="term" value="F:hydrolase activity, acting on glycosyl bonds"/>
    <property type="evidence" value="ECO:0007669"/>
    <property type="project" value="UniProtKB-KW"/>
</dbReference>
<gene>
    <name evidence="14" type="ordered locus">Fraau_2065</name>
</gene>
<proteinExistence type="inferred from homology"/>
<dbReference type="OrthoDB" id="289937at2"/>
<evidence type="ECO:0000313" key="15">
    <source>
        <dbReference type="Proteomes" id="UP000005234"/>
    </source>
</evidence>
<evidence type="ECO:0000256" key="3">
    <source>
        <dbReference type="ARBA" id="ARBA00006880"/>
    </source>
</evidence>
<dbReference type="InterPro" id="IPR013377">
    <property type="entry name" value="FlgJ"/>
</dbReference>
<keyword evidence="14" id="KW-0282">Flagellum</keyword>
<evidence type="ECO:0000256" key="5">
    <source>
        <dbReference type="ARBA" id="ARBA00013433"/>
    </source>
</evidence>
<evidence type="ECO:0000256" key="1">
    <source>
        <dbReference type="ARBA" id="ARBA00002954"/>
    </source>
</evidence>
<dbReference type="Proteomes" id="UP000005234">
    <property type="component" value="Chromosome"/>
</dbReference>
<organism evidence="14 15">
    <name type="scientific">Frateuria aurantia (strain ATCC 33424 / DSM 6220 / KCTC 2777 / LMG 1558 / NBRC 3245 / NCIMB 13370)</name>
    <name type="common">Acetobacter aurantius</name>
    <dbReference type="NCBI Taxonomy" id="767434"/>
    <lineage>
        <taxon>Bacteria</taxon>
        <taxon>Pseudomonadati</taxon>
        <taxon>Pseudomonadota</taxon>
        <taxon>Gammaproteobacteria</taxon>
        <taxon>Lysobacterales</taxon>
        <taxon>Rhodanobacteraceae</taxon>
        <taxon>Frateuria</taxon>
    </lineage>
</organism>
<dbReference type="HOGENOM" id="CLU_013771_3_0_6"/>
<dbReference type="Pfam" id="PF01832">
    <property type="entry name" value="Glucosaminidase"/>
    <property type="match status" value="1"/>
</dbReference>
<dbReference type="STRING" id="767434.Fraau_2065"/>
<keyword evidence="7" id="KW-1005">Bacterial flagellum biogenesis</keyword>
<dbReference type="Gene3D" id="2.10.70.40">
    <property type="entry name" value="peptidoglycan hydrolase"/>
    <property type="match status" value="1"/>
</dbReference>
<keyword evidence="6" id="KW-0574">Periplasm</keyword>
<dbReference type="EMBL" id="CP003350">
    <property type="protein sequence ID" value="AFC86449.1"/>
    <property type="molecule type" value="Genomic_DNA"/>
</dbReference>
<dbReference type="PANTHER" id="PTHR33308">
    <property type="entry name" value="PEPTIDOGLYCAN HYDROLASE FLGJ"/>
    <property type="match status" value="1"/>
</dbReference>
<reference evidence="14" key="1">
    <citation type="submission" date="2012-02" db="EMBL/GenBank/DDBJ databases">
        <title>The complete genome of Frateuria aurantia DSM 6220.</title>
        <authorList>
            <consortium name="US DOE Joint Genome Institute (JGI-PGF)"/>
            <person name="Lucas S."/>
            <person name="Copeland A."/>
            <person name="Lapidus A."/>
            <person name="Glavina del Rio T."/>
            <person name="Dalin E."/>
            <person name="Tice H."/>
            <person name="Bruce D."/>
            <person name="Goodwin L."/>
            <person name="Pitluck S."/>
            <person name="Peters L."/>
            <person name="Ovchinnikova G."/>
            <person name="Teshima H."/>
            <person name="Kyrpides N."/>
            <person name="Mavromatis K."/>
            <person name="Ivanova N."/>
            <person name="Brettin T."/>
            <person name="Detter J.C."/>
            <person name="Han C."/>
            <person name="Larimer F."/>
            <person name="Land M."/>
            <person name="Hauser L."/>
            <person name="Markowitz V."/>
            <person name="Cheng J.-F."/>
            <person name="Hugenholtz P."/>
            <person name="Woyke T."/>
            <person name="Wu D."/>
            <person name="Brambilla E."/>
            <person name="Klenk H.-P."/>
            <person name="Eisen J.A."/>
        </authorList>
    </citation>
    <scope>NUCLEOTIDE SEQUENCE</scope>
    <source>
        <strain evidence="14">DSM 6220</strain>
    </source>
</reference>
<dbReference type="InterPro" id="IPR019301">
    <property type="entry name" value="Flagellar_prot_FlgJ_N"/>
</dbReference>
<dbReference type="GO" id="GO:0071973">
    <property type="term" value="P:bacterial-type flagellum-dependent cell motility"/>
    <property type="evidence" value="ECO:0007669"/>
    <property type="project" value="TreeGrafter"/>
</dbReference>
<keyword evidence="15" id="KW-1185">Reference proteome</keyword>
<dbReference type="Gene3D" id="1.10.530.10">
    <property type="match status" value="1"/>
</dbReference>
<dbReference type="GO" id="GO:0004040">
    <property type="term" value="F:amidase activity"/>
    <property type="evidence" value="ECO:0007669"/>
    <property type="project" value="InterPro"/>
</dbReference>
<name>H8L3C7_FRAAD</name>
<feature type="domain" description="Mannosyl-glycoprotein endo-beta-N-acetylglucosamidase-like" evidence="13">
    <location>
        <begin position="160"/>
        <end position="324"/>
    </location>
</feature>
<comment type="similarity">
    <text evidence="4">In the C-terminal section; belongs to the glycosyl hydrolase 73 family.</text>
</comment>
<dbReference type="InterPro" id="IPR051056">
    <property type="entry name" value="Glycosyl_Hydrolase_73"/>
</dbReference>
<dbReference type="GO" id="GO:0071555">
    <property type="term" value="P:cell wall organization"/>
    <property type="evidence" value="ECO:0007669"/>
    <property type="project" value="UniProtKB-KW"/>
</dbReference>
<keyword evidence="10" id="KW-0961">Cell wall biogenesis/degradation</keyword>
<keyword evidence="8" id="KW-0378">Hydrolase</keyword>
<evidence type="ECO:0000313" key="14">
    <source>
        <dbReference type="EMBL" id="AFC86449.1"/>
    </source>
</evidence>
<evidence type="ECO:0000256" key="7">
    <source>
        <dbReference type="ARBA" id="ARBA00022795"/>
    </source>
</evidence>
<evidence type="ECO:0000256" key="8">
    <source>
        <dbReference type="ARBA" id="ARBA00022801"/>
    </source>
</evidence>
<dbReference type="AlphaFoldDB" id="H8L3C7"/>
<protein>
    <recommendedName>
        <fullName evidence="5">Peptidoglycan hydrolase FlgJ</fullName>
    </recommendedName>
    <alternativeName>
        <fullName evidence="11">Muramidase FlgJ</fullName>
    </alternativeName>
</protein>
<dbReference type="PANTHER" id="PTHR33308:SF9">
    <property type="entry name" value="PEPTIDOGLYCAN HYDROLASE FLGJ"/>
    <property type="match status" value="1"/>
</dbReference>
<accession>H8L3C7</accession>
<dbReference type="InterPro" id="IPR002901">
    <property type="entry name" value="MGlyc_endo_b_GlcNAc-like_dom"/>
</dbReference>
<evidence type="ECO:0000256" key="2">
    <source>
        <dbReference type="ARBA" id="ARBA00004418"/>
    </source>
</evidence>
<dbReference type="eggNOG" id="COG1705">
    <property type="taxonomic scope" value="Bacteria"/>
</dbReference>
<keyword evidence="14" id="KW-0966">Cell projection</keyword>
<dbReference type="SMART" id="SM00047">
    <property type="entry name" value="LYZ2"/>
    <property type="match status" value="1"/>
</dbReference>
<evidence type="ECO:0000256" key="6">
    <source>
        <dbReference type="ARBA" id="ARBA00022764"/>
    </source>
</evidence>
<dbReference type="eggNOG" id="COG3951">
    <property type="taxonomic scope" value="Bacteria"/>
</dbReference>
<dbReference type="SMR" id="H8L3C7"/>
<dbReference type="RefSeq" id="WP_014403452.1">
    <property type="nucleotide sequence ID" value="NC_017033.1"/>
</dbReference>
<evidence type="ECO:0000259" key="13">
    <source>
        <dbReference type="SMART" id="SM00047"/>
    </source>
</evidence>
<evidence type="ECO:0000256" key="10">
    <source>
        <dbReference type="ARBA" id="ARBA00023316"/>
    </source>
</evidence>
<keyword evidence="9" id="KW-0326">Glycosidase</keyword>
<feature type="region of interest" description="Disordered" evidence="12">
    <location>
        <begin position="101"/>
        <end position="134"/>
    </location>
</feature>
<evidence type="ECO:0000256" key="4">
    <source>
        <dbReference type="ARBA" id="ARBA00007974"/>
    </source>
</evidence>
<dbReference type="Pfam" id="PF10135">
    <property type="entry name" value="Rod-binding"/>
    <property type="match status" value="1"/>
</dbReference>
<sequence>MTDASIGHSLSTWTDLSGFASLRQQAGQDSKSALPAVARQFEAMFTQMMLKSMRDATPSDPEFDSQATDTWRDLYDQQLSLNLTQHGKGLGIAEMLVRQLGGQTGGTDSDSPDHATGGTDKTQTAHGLPDAHATAAPVDDWSNRVIHVADHLLQQGGKTIERWMPASATEFVKELAPHAMAAARKLGLSFRLLLAQAALESHWGRNIPADHAKGSSFNLFGIKAGGSWGGERVNVPTLEYEGGVAVRKVAQFRAYASAKDSFDDYAHLIASDPRYASVKGHGDDALSFASGLVNGGYATDPEYAAKVMAIANSPMMREALQSLKNSTSTPIQSAAPEEN</sequence>
<dbReference type="NCBIfam" id="TIGR02541">
    <property type="entry name" value="flagell_FlgJ"/>
    <property type="match status" value="1"/>
</dbReference>
<dbReference type="KEGG" id="fau:Fraau_2065"/>
<comment type="subcellular location">
    <subcellularLocation>
        <location evidence="2">Periplasm</location>
    </subcellularLocation>
</comment>
<dbReference type="GO" id="GO:0042597">
    <property type="term" value="C:periplasmic space"/>
    <property type="evidence" value="ECO:0007669"/>
    <property type="project" value="UniProtKB-SubCell"/>
</dbReference>
<dbReference type="InterPro" id="IPR023346">
    <property type="entry name" value="Lysozyme-like_dom_sf"/>
</dbReference>
<evidence type="ECO:0000256" key="9">
    <source>
        <dbReference type="ARBA" id="ARBA00023295"/>
    </source>
</evidence>
<dbReference type="SUPFAM" id="SSF53955">
    <property type="entry name" value="Lysozyme-like"/>
    <property type="match status" value="1"/>
</dbReference>
<comment type="function">
    <text evidence="1">Flagellum-specific muramidase which hydrolyzes the peptidoglycan layer to assemble the rod structure in the periplasmic space.</text>
</comment>
<keyword evidence="14" id="KW-0969">Cilium</keyword>
<evidence type="ECO:0000256" key="12">
    <source>
        <dbReference type="SAM" id="MobiDB-lite"/>
    </source>
</evidence>